<dbReference type="EMBL" id="MEXH01000027">
    <property type="protein sequence ID" value="OGC91868.1"/>
    <property type="molecule type" value="Genomic_DNA"/>
</dbReference>
<gene>
    <name evidence="2" type="ORF">A2876_03905</name>
</gene>
<comment type="caution">
    <text evidence="2">The sequence shown here is derived from an EMBL/GenBank/DDBJ whole genome shotgun (WGS) entry which is preliminary data.</text>
</comment>
<evidence type="ECO:0000313" key="3">
    <source>
        <dbReference type="Proteomes" id="UP000178176"/>
    </source>
</evidence>
<dbReference type="AlphaFoldDB" id="A0A1F4YDD7"/>
<protein>
    <recommendedName>
        <fullName evidence="4">LytR/CpsA/Psr regulator C-terminal domain-containing protein</fullName>
    </recommendedName>
</protein>
<organism evidence="2 3">
    <name type="scientific">Candidatus Amesbacteria bacterium RIFCSPHIGHO2_01_FULL_48_32b</name>
    <dbReference type="NCBI Taxonomy" id="1797253"/>
    <lineage>
        <taxon>Bacteria</taxon>
        <taxon>Candidatus Amesiibacteriota</taxon>
    </lineage>
</organism>
<proteinExistence type="predicted"/>
<feature type="transmembrane region" description="Helical" evidence="1">
    <location>
        <begin position="6"/>
        <end position="25"/>
    </location>
</feature>
<name>A0A1F4YDD7_9BACT</name>
<keyword evidence="1" id="KW-1133">Transmembrane helix</keyword>
<accession>A0A1F4YDD7</accession>
<sequence length="265" mass="29981">MKNLGFWILIVVVLGVAGVGGVGFLGRRWDGTSRFTVIFFEDGVRVDSFDPQIGKGVRMALPSDLKIESVAGKGEWNIGVLDKAAKNFGWTWAADSISDYLGLVYTTHSREFPLWDKLEWWRVVKKIEWSEVNMEDLGVITRQREPDGQEYWQLNGNWDEVARGMFLSTEIANQGWNVIVVNSTGIGGAGSRAARLLENMGMKVRDVSVGETQEKCQLKTGKERRNWTGVKLVERLWGCEWVEGSEESEMIVVLGRSYGRWWRGV</sequence>
<dbReference type="Proteomes" id="UP000178176">
    <property type="component" value="Unassembled WGS sequence"/>
</dbReference>
<keyword evidence="1" id="KW-0472">Membrane</keyword>
<evidence type="ECO:0000256" key="1">
    <source>
        <dbReference type="SAM" id="Phobius"/>
    </source>
</evidence>
<reference evidence="2 3" key="1">
    <citation type="journal article" date="2016" name="Nat. Commun.">
        <title>Thousands of microbial genomes shed light on interconnected biogeochemical processes in an aquifer system.</title>
        <authorList>
            <person name="Anantharaman K."/>
            <person name="Brown C.T."/>
            <person name="Hug L.A."/>
            <person name="Sharon I."/>
            <person name="Castelle C.J."/>
            <person name="Probst A.J."/>
            <person name="Thomas B.C."/>
            <person name="Singh A."/>
            <person name="Wilkins M.J."/>
            <person name="Karaoz U."/>
            <person name="Brodie E.L."/>
            <person name="Williams K.H."/>
            <person name="Hubbard S.S."/>
            <person name="Banfield J.F."/>
        </authorList>
    </citation>
    <scope>NUCLEOTIDE SEQUENCE [LARGE SCALE GENOMIC DNA]</scope>
</reference>
<evidence type="ECO:0000313" key="2">
    <source>
        <dbReference type="EMBL" id="OGC91868.1"/>
    </source>
</evidence>
<evidence type="ECO:0008006" key="4">
    <source>
        <dbReference type="Google" id="ProtNLM"/>
    </source>
</evidence>
<keyword evidence="1" id="KW-0812">Transmembrane</keyword>